<evidence type="ECO:0000256" key="2">
    <source>
        <dbReference type="SAM" id="Phobius"/>
    </source>
</evidence>
<dbReference type="OrthoDB" id="9808689at2"/>
<accession>A0A4Q0QKE5</accession>
<feature type="region of interest" description="Disordered" evidence="1">
    <location>
        <begin position="263"/>
        <end position="289"/>
    </location>
</feature>
<reference evidence="4 7" key="2">
    <citation type="submission" date="2021-03" db="EMBL/GenBank/DDBJ databases">
        <title>Genome Sequence of Bradyrhizobium vignae strain ISRA400.</title>
        <authorList>
            <person name="Tisa L.S."/>
            <person name="Svistoonoff S."/>
            <person name="Hocher V."/>
            <person name="Fall S."/>
            <person name="Zaiya A."/>
            <person name="Naing D."/>
            <person name="Niang N."/>
            <person name="Diouf A."/>
            <person name="Dasylva M.C."/>
            <person name="Toure O."/>
            <person name="Gueye M."/>
            <person name="Gully D."/>
            <person name="Tisseyre P."/>
            <person name="Simpson S."/>
            <person name="Morris K."/>
            <person name="Thomas W.K."/>
        </authorList>
    </citation>
    <scope>NUCLEOTIDE SEQUENCE [LARGE SCALE GENOMIC DNA]</scope>
    <source>
        <strain evidence="4 7">ISRA400</strain>
    </source>
</reference>
<proteinExistence type="predicted"/>
<organism evidence="5 6">
    <name type="scientific">Bradyrhizobium vignae</name>
    <dbReference type="NCBI Taxonomy" id="1549949"/>
    <lineage>
        <taxon>Bacteria</taxon>
        <taxon>Pseudomonadati</taxon>
        <taxon>Pseudomonadota</taxon>
        <taxon>Alphaproteobacteria</taxon>
        <taxon>Hyphomicrobiales</taxon>
        <taxon>Nitrobacteraceae</taxon>
        <taxon>Bradyrhizobium</taxon>
    </lineage>
</organism>
<accession>A0A2U3PYN3</accession>
<dbReference type="KEGG" id="bvz:BRAD3257_3223"/>
<feature type="compositionally biased region" description="Pro residues" evidence="1">
    <location>
        <begin position="273"/>
        <end position="282"/>
    </location>
</feature>
<dbReference type="InterPro" id="IPR003399">
    <property type="entry name" value="Mce/MlaD"/>
</dbReference>
<keyword evidence="2" id="KW-0472">Membrane</keyword>
<name>A0A2U3PYN3_9BRAD</name>
<keyword evidence="2" id="KW-1133">Transmembrane helix</keyword>
<sequence>METRANYVLIGSFTLAVIAAAIGFVLWFQSLHTTKQRSPLRVVFEGPAAGLRNGGSVNFNGIRVGEVVSVKLDNPRRVVALAMIENNAPIRKDTLVGLEFQGLTGVAAISLKGGDEAAAPPPLDQDGIPTLTADPNKLQDVTEAIRATLQNINKIVADNQETVKNSLKNLETFTNSLARNSEKIDGVMAKVDGVMLKADNLMLGLNTLAGGKDGGELFQAVKSIRELAEDFDKRSGALMADGRRTLGDISRAVNNFDRNPTRVLFGASNSSQPAPPPEPPKPAAAERRR</sequence>
<evidence type="ECO:0000259" key="3">
    <source>
        <dbReference type="Pfam" id="PF02470"/>
    </source>
</evidence>
<evidence type="ECO:0000313" key="6">
    <source>
        <dbReference type="Proteomes" id="UP000246085"/>
    </source>
</evidence>
<evidence type="ECO:0000313" key="7">
    <source>
        <dbReference type="Proteomes" id="UP000669317"/>
    </source>
</evidence>
<gene>
    <name evidence="5" type="ORF">BRAD3257_3223</name>
    <name evidence="4" type="ORF">JWS04_28700</name>
</gene>
<feature type="transmembrane region" description="Helical" evidence="2">
    <location>
        <begin position="7"/>
        <end position="28"/>
    </location>
</feature>
<evidence type="ECO:0000313" key="4">
    <source>
        <dbReference type="EMBL" id="MBP0114973.1"/>
    </source>
</evidence>
<dbReference type="AlphaFoldDB" id="A0A2U3PYN3"/>
<dbReference type="Proteomes" id="UP000669317">
    <property type="component" value="Unassembled WGS sequence"/>
</dbReference>
<reference evidence="5 6" key="1">
    <citation type="submission" date="2018-03" db="EMBL/GenBank/DDBJ databases">
        <authorList>
            <person name="Gully D."/>
        </authorList>
    </citation>
    <scope>NUCLEOTIDE SEQUENCE [LARGE SCALE GENOMIC DNA]</scope>
    <source>
        <strain evidence="5">ORS3257</strain>
    </source>
</reference>
<dbReference type="Proteomes" id="UP000246085">
    <property type="component" value="Chromosome BRAD3257"/>
</dbReference>
<keyword evidence="7" id="KW-1185">Reference proteome</keyword>
<protein>
    <submittedName>
        <fullName evidence="5">ABC-type transport system involved in resistance to organic solvents, periplasmic component</fullName>
    </submittedName>
    <submittedName>
        <fullName evidence="4">MCE family protein</fullName>
    </submittedName>
</protein>
<dbReference type="PANTHER" id="PTHR36698">
    <property type="entry name" value="BLL5892 PROTEIN"/>
    <property type="match status" value="1"/>
</dbReference>
<dbReference type="RefSeq" id="WP_122402383.1">
    <property type="nucleotide sequence ID" value="NZ_JAGIKT010000073.1"/>
</dbReference>
<dbReference type="PANTHER" id="PTHR36698:SF2">
    <property type="entry name" value="MCE_MLAD DOMAIN-CONTAINING PROTEIN"/>
    <property type="match status" value="1"/>
</dbReference>
<evidence type="ECO:0000256" key="1">
    <source>
        <dbReference type="SAM" id="MobiDB-lite"/>
    </source>
</evidence>
<feature type="domain" description="Mce/MlaD" evidence="3">
    <location>
        <begin position="46"/>
        <end position="114"/>
    </location>
</feature>
<evidence type="ECO:0000313" key="5">
    <source>
        <dbReference type="EMBL" id="SPP94263.1"/>
    </source>
</evidence>
<dbReference type="EMBL" id="LS398110">
    <property type="protein sequence ID" value="SPP94263.1"/>
    <property type="molecule type" value="Genomic_DNA"/>
</dbReference>
<keyword evidence="2" id="KW-0812">Transmembrane</keyword>
<dbReference type="EMBL" id="JAGIKT010000073">
    <property type="protein sequence ID" value="MBP0114973.1"/>
    <property type="molecule type" value="Genomic_DNA"/>
</dbReference>
<dbReference type="Pfam" id="PF02470">
    <property type="entry name" value="MlaD"/>
    <property type="match status" value="1"/>
</dbReference>